<reference evidence="8 9" key="1">
    <citation type="journal article" date="2012" name="Nat. Biotechnol.">
        <title>Draft genome sequence of pigeonpea (Cajanus cajan), an orphan legume crop of resource-poor farmers.</title>
        <authorList>
            <person name="Varshney R.K."/>
            <person name="Chen W."/>
            <person name="Li Y."/>
            <person name="Bharti A.K."/>
            <person name="Saxena R.K."/>
            <person name="Schlueter J.A."/>
            <person name="Donoghue M.T."/>
            <person name="Azam S."/>
            <person name="Fan G."/>
            <person name="Whaley A.M."/>
            <person name="Farmer A.D."/>
            <person name="Sheridan J."/>
            <person name="Iwata A."/>
            <person name="Tuteja R."/>
            <person name="Penmetsa R.V."/>
            <person name="Wu W."/>
            <person name="Upadhyaya H.D."/>
            <person name="Yang S.P."/>
            <person name="Shah T."/>
            <person name="Saxena K.B."/>
            <person name="Michael T."/>
            <person name="McCombie W.R."/>
            <person name="Yang B."/>
            <person name="Zhang G."/>
            <person name="Yang H."/>
            <person name="Wang J."/>
            <person name="Spillane C."/>
            <person name="Cook D.R."/>
            <person name="May G.D."/>
            <person name="Xu X."/>
            <person name="Jackson S.A."/>
        </authorList>
    </citation>
    <scope>NUCLEOTIDE SEQUENCE [LARGE SCALE GENOMIC DNA]</scope>
    <source>
        <strain evidence="9">cv. Asha</strain>
    </source>
</reference>
<dbReference type="Pfam" id="PF13456">
    <property type="entry name" value="RVT_3"/>
    <property type="match status" value="1"/>
</dbReference>
<protein>
    <submittedName>
        <fullName evidence="8">Transposon Ty3-I Gag-Pol polyprotein</fullName>
    </submittedName>
</protein>
<dbReference type="Gene3D" id="3.10.10.10">
    <property type="entry name" value="HIV Type 1 Reverse Transcriptase, subunit A, domain 1"/>
    <property type="match status" value="1"/>
</dbReference>
<keyword evidence="1" id="KW-0808">Transferase</keyword>
<dbReference type="AlphaFoldDB" id="A0A151SJG9"/>
<dbReference type="InterPro" id="IPR036397">
    <property type="entry name" value="RNaseH_sf"/>
</dbReference>
<evidence type="ECO:0000256" key="3">
    <source>
        <dbReference type="ARBA" id="ARBA00022722"/>
    </source>
</evidence>
<keyword evidence="2" id="KW-0548">Nucleotidyltransferase</keyword>
<dbReference type="CDD" id="cd01647">
    <property type="entry name" value="RT_LTR"/>
    <property type="match status" value="1"/>
</dbReference>
<dbReference type="PANTHER" id="PTHR48475">
    <property type="entry name" value="RIBONUCLEASE H"/>
    <property type="match status" value="1"/>
</dbReference>
<dbReference type="InterPro" id="IPR041373">
    <property type="entry name" value="RT_RNaseH"/>
</dbReference>
<dbReference type="InterPro" id="IPR043128">
    <property type="entry name" value="Rev_trsase/Diguanyl_cyclase"/>
</dbReference>
<keyword evidence="6" id="KW-0695">RNA-directed DNA polymerase</keyword>
<dbReference type="GO" id="GO:0003676">
    <property type="term" value="F:nucleic acid binding"/>
    <property type="evidence" value="ECO:0007669"/>
    <property type="project" value="InterPro"/>
</dbReference>
<dbReference type="Pfam" id="PF17917">
    <property type="entry name" value="RT_RNaseH"/>
    <property type="match status" value="1"/>
</dbReference>
<evidence type="ECO:0000256" key="2">
    <source>
        <dbReference type="ARBA" id="ARBA00022695"/>
    </source>
</evidence>
<dbReference type="Pfam" id="PF17921">
    <property type="entry name" value="Integrase_H2C2"/>
    <property type="match status" value="1"/>
</dbReference>
<dbReference type="GO" id="GO:0015074">
    <property type="term" value="P:DNA integration"/>
    <property type="evidence" value="ECO:0007669"/>
    <property type="project" value="InterPro"/>
</dbReference>
<keyword evidence="3" id="KW-0540">Nuclease</keyword>
<proteinExistence type="predicted"/>
<organism evidence="8 9">
    <name type="scientific">Cajanus cajan</name>
    <name type="common">Pigeon pea</name>
    <name type="synonym">Cajanus indicus</name>
    <dbReference type="NCBI Taxonomy" id="3821"/>
    <lineage>
        <taxon>Eukaryota</taxon>
        <taxon>Viridiplantae</taxon>
        <taxon>Streptophyta</taxon>
        <taxon>Embryophyta</taxon>
        <taxon>Tracheophyta</taxon>
        <taxon>Spermatophyta</taxon>
        <taxon>Magnoliopsida</taxon>
        <taxon>eudicotyledons</taxon>
        <taxon>Gunneridae</taxon>
        <taxon>Pentapetalae</taxon>
        <taxon>rosids</taxon>
        <taxon>fabids</taxon>
        <taxon>Fabales</taxon>
        <taxon>Fabaceae</taxon>
        <taxon>Papilionoideae</taxon>
        <taxon>50 kb inversion clade</taxon>
        <taxon>NPAAA clade</taxon>
        <taxon>indigoferoid/millettioid clade</taxon>
        <taxon>Phaseoleae</taxon>
        <taxon>Cajanus</taxon>
    </lineage>
</organism>
<name>A0A151SJG9_CAJCA</name>
<keyword evidence="5" id="KW-0378">Hydrolase</keyword>
<dbReference type="GO" id="GO:0003964">
    <property type="term" value="F:RNA-directed DNA polymerase activity"/>
    <property type="evidence" value="ECO:0007669"/>
    <property type="project" value="UniProtKB-KW"/>
</dbReference>
<dbReference type="PANTHER" id="PTHR48475:SF2">
    <property type="entry name" value="RIBONUCLEASE H"/>
    <property type="match status" value="1"/>
</dbReference>
<evidence type="ECO:0000256" key="6">
    <source>
        <dbReference type="ARBA" id="ARBA00022918"/>
    </source>
</evidence>
<dbReference type="InterPro" id="IPR043502">
    <property type="entry name" value="DNA/RNA_pol_sf"/>
</dbReference>
<dbReference type="PROSITE" id="PS50994">
    <property type="entry name" value="INTEGRASE"/>
    <property type="match status" value="1"/>
</dbReference>
<dbReference type="CDD" id="cd09279">
    <property type="entry name" value="RNase_HI_like"/>
    <property type="match status" value="1"/>
</dbReference>
<dbReference type="Gramene" id="C.cajan_01100.t">
    <property type="protein sequence ID" value="C.cajan_01100.t"/>
    <property type="gene ID" value="C.cajan_01100"/>
</dbReference>
<dbReference type="InterPro" id="IPR002156">
    <property type="entry name" value="RNaseH_domain"/>
</dbReference>
<dbReference type="Gene3D" id="3.30.420.10">
    <property type="entry name" value="Ribonuclease H-like superfamily/Ribonuclease H"/>
    <property type="match status" value="2"/>
</dbReference>
<sequence length="725" mass="82573">MPGISADLICHKLAIHKEAKPVAQRKRKVGGERREAIVAETQKLLNASFIREVRYTTWLANVVLVKKSSGKWRMCVDYTDLNKACPKDSYPLPSIDRLRLMDKVFHQQIGRNMEVYVDDMVVKTTSAVDHATDLAEVFAQLRKHNMRLNPEKGIEANPEKCKAIIQMQSPQTVKEVQRLAGRRVLQDAERRYQMIEKLALALITAARRLRPYFQSHQVVVKTDYPIKQILRKPELAGRMIAWSVELFEFGIQYESRGPLKAQCLADFVARQAWTLHVDGSSNSKGGGACIILEGPNQVALEESLKFEFKVTNNQAEYEALLAGLRLARDLGARRVHCNSDSKLMILTFDEFTIKHVPREQNARADLLSKLANTKRPGQHRTIIQETLHSPSLDEKIVSLSDNEDLGWMTSIWRYLKEGVLPEDKNEARKVRMRSAKFVIIGDELFKRGISSPLLKCLTASQAAYVIREIHQGICGMHSGARLMAARVLRAGYYWPTLKSDCQSHLQKCKECQQFAQEFEEFLNELGVKHLSTSVEHPQTNGQAEAANKVILKELKKWLGSAKGQWPEELPSILWAYHCTPQSTTQETPYRLTYGTDAMIPIEVGQISHRRQTFNGEQNAQELTTDLDLVDELREEAQIHEEACKLRASRRYNTRVKPRAFRAGDLVWRLLGEARKDTSDGKLAPTWGGPFRVTKDLNNGAYRLEELNGKPIPRTWNATHLKIYFS</sequence>
<gene>
    <name evidence="8" type="ORF">KK1_001129</name>
</gene>
<dbReference type="EMBL" id="CM003613">
    <property type="protein sequence ID" value="KYP54928.1"/>
    <property type="molecule type" value="Genomic_DNA"/>
</dbReference>
<dbReference type="SUPFAM" id="SSF53098">
    <property type="entry name" value="Ribonuclease H-like"/>
    <property type="match status" value="2"/>
</dbReference>
<dbReference type="InterPro" id="IPR041588">
    <property type="entry name" value="Integrase_H2C2"/>
</dbReference>
<keyword evidence="4" id="KW-0255">Endonuclease</keyword>
<dbReference type="InterPro" id="IPR012337">
    <property type="entry name" value="RNaseH-like_sf"/>
</dbReference>
<dbReference type="SUPFAM" id="SSF56672">
    <property type="entry name" value="DNA/RNA polymerases"/>
    <property type="match status" value="1"/>
</dbReference>
<evidence type="ECO:0000256" key="1">
    <source>
        <dbReference type="ARBA" id="ARBA00022679"/>
    </source>
</evidence>
<evidence type="ECO:0000259" key="7">
    <source>
        <dbReference type="PROSITE" id="PS50994"/>
    </source>
</evidence>
<feature type="domain" description="Integrase catalytic" evidence="7">
    <location>
        <begin position="417"/>
        <end position="596"/>
    </location>
</feature>
<keyword evidence="9" id="KW-1185">Reference proteome</keyword>
<dbReference type="InterPro" id="IPR001584">
    <property type="entry name" value="Integrase_cat-core"/>
</dbReference>
<evidence type="ECO:0000256" key="5">
    <source>
        <dbReference type="ARBA" id="ARBA00022801"/>
    </source>
</evidence>
<evidence type="ECO:0000256" key="4">
    <source>
        <dbReference type="ARBA" id="ARBA00022759"/>
    </source>
</evidence>
<dbReference type="GO" id="GO:0004523">
    <property type="term" value="F:RNA-DNA hybrid ribonuclease activity"/>
    <property type="evidence" value="ECO:0007669"/>
    <property type="project" value="InterPro"/>
</dbReference>
<evidence type="ECO:0000313" key="8">
    <source>
        <dbReference type="EMBL" id="KYP54928.1"/>
    </source>
</evidence>
<dbReference type="Proteomes" id="UP000075243">
    <property type="component" value="Chromosome 11"/>
</dbReference>
<dbReference type="Gene3D" id="3.30.70.270">
    <property type="match status" value="1"/>
</dbReference>
<accession>A0A151SJG9</accession>
<evidence type="ECO:0000313" key="9">
    <source>
        <dbReference type="Proteomes" id="UP000075243"/>
    </source>
</evidence>